<keyword evidence="5" id="KW-1185">Reference proteome</keyword>
<evidence type="ECO:0000256" key="3">
    <source>
        <dbReference type="ARBA" id="ARBA00023242"/>
    </source>
</evidence>
<protein>
    <submittedName>
        <fullName evidence="4">Uncharacterized protein</fullName>
    </submittedName>
</protein>
<evidence type="ECO:0000256" key="2">
    <source>
        <dbReference type="ARBA" id="ARBA00023163"/>
    </source>
</evidence>
<dbReference type="HOGENOM" id="CLU_770007_0_0_1"/>
<dbReference type="PANTHER" id="PTHR16088:SF3">
    <property type="entry name" value="GON-4-LIKE PROTEIN"/>
    <property type="match status" value="1"/>
</dbReference>
<sequence length="360" mass="40989">MENTAEGSQLHSTNPMENNVSEDCLVMFKEPTPSVVMQDETSYTNLRLSKFPSLILIDEALSAEPLSLEIDQPENDQEQQSSNNELLLQAMTDIVDIIELEPTLPRSNLILSKMPPLVPISQNVDCPIAIAEDDFLLESPTNVILSPETKLLLSEQMRKHVQLLTQMHLFTAQQSALTSVTEECRSMLQDLIPFKQRMGIANLDEALDLVTHWENVVSKSESEEFCRYQRPEGVTFEERQDANFFNSELVEMIGESRVFMYPDLLPKLAIYQTEPGTGLRSFSPYEDQLIAMGIEQFIPFCANLSIDCWYSLDYLVSSMISKHMLPQWTAEQIQMRIMNNCLETSPANPIKVPFTFHLLI</sequence>
<evidence type="ECO:0000256" key="1">
    <source>
        <dbReference type="ARBA" id="ARBA00023015"/>
    </source>
</evidence>
<dbReference type="PANTHER" id="PTHR16088">
    <property type="entry name" value="YY1 ASSOCIATED PROTEIN-RELATED"/>
    <property type="match status" value="1"/>
</dbReference>
<dbReference type="AlphaFoldDB" id="E9GIY4"/>
<evidence type="ECO:0000313" key="5">
    <source>
        <dbReference type="Proteomes" id="UP000000305"/>
    </source>
</evidence>
<keyword evidence="1" id="KW-0805">Transcription regulation</keyword>
<organism evidence="4 5">
    <name type="scientific">Daphnia pulex</name>
    <name type="common">Water flea</name>
    <dbReference type="NCBI Taxonomy" id="6669"/>
    <lineage>
        <taxon>Eukaryota</taxon>
        <taxon>Metazoa</taxon>
        <taxon>Ecdysozoa</taxon>
        <taxon>Arthropoda</taxon>
        <taxon>Crustacea</taxon>
        <taxon>Branchiopoda</taxon>
        <taxon>Diplostraca</taxon>
        <taxon>Cladocera</taxon>
        <taxon>Anomopoda</taxon>
        <taxon>Daphniidae</taxon>
        <taxon>Daphnia</taxon>
    </lineage>
</organism>
<evidence type="ECO:0000313" key="4">
    <source>
        <dbReference type="EMBL" id="EFX80347.1"/>
    </source>
</evidence>
<dbReference type="KEGG" id="dpx:DAPPUDRAFT_304075"/>
<dbReference type="InParanoid" id="E9GIY4"/>
<keyword evidence="2" id="KW-0804">Transcription</keyword>
<accession>E9GIY4</accession>
<name>E9GIY4_DAPPU</name>
<dbReference type="OrthoDB" id="6257037at2759"/>
<dbReference type="STRING" id="6669.E9GIY4"/>
<dbReference type="Proteomes" id="UP000000305">
    <property type="component" value="Unassembled WGS sequence"/>
</dbReference>
<dbReference type="InterPro" id="IPR052435">
    <property type="entry name" value="YY1-Transcr_Regul"/>
</dbReference>
<proteinExistence type="predicted"/>
<dbReference type="EMBL" id="GL732547">
    <property type="protein sequence ID" value="EFX80347.1"/>
    <property type="molecule type" value="Genomic_DNA"/>
</dbReference>
<gene>
    <name evidence="4" type="ORF">DAPPUDRAFT_304075</name>
</gene>
<reference evidence="4 5" key="1">
    <citation type="journal article" date="2011" name="Science">
        <title>The ecoresponsive genome of Daphnia pulex.</title>
        <authorList>
            <person name="Colbourne J.K."/>
            <person name="Pfrender M.E."/>
            <person name="Gilbert D."/>
            <person name="Thomas W.K."/>
            <person name="Tucker A."/>
            <person name="Oakley T.H."/>
            <person name="Tokishita S."/>
            <person name="Aerts A."/>
            <person name="Arnold G.J."/>
            <person name="Basu M.K."/>
            <person name="Bauer D.J."/>
            <person name="Caceres C.E."/>
            <person name="Carmel L."/>
            <person name="Casola C."/>
            <person name="Choi J.H."/>
            <person name="Detter J.C."/>
            <person name="Dong Q."/>
            <person name="Dusheyko S."/>
            <person name="Eads B.D."/>
            <person name="Frohlich T."/>
            <person name="Geiler-Samerotte K.A."/>
            <person name="Gerlach D."/>
            <person name="Hatcher P."/>
            <person name="Jogdeo S."/>
            <person name="Krijgsveld J."/>
            <person name="Kriventseva E.V."/>
            <person name="Kultz D."/>
            <person name="Laforsch C."/>
            <person name="Lindquist E."/>
            <person name="Lopez J."/>
            <person name="Manak J.R."/>
            <person name="Muller J."/>
            <person name="Pangilinan J."/>
            <person name="Patwardhan R.P."/>
            <person name="Pitluck S."/>
            <person name="Pritham E.J."/>
            <person name="Rechtsteiner A."/>
            <person name="Rho M."/>
            <person name="Rogozin I.B."/>
            <person name="Sakarya O."/>
            <person name="Salamov A."/>
            <person name="Schaack S."/>
            <person name="Shapiro H."/>
            <person name="Shiga Y."/>
            <person name="Skalitzky C."/>
            <person name="Smith Z."/>
            <person name="Souvorov A."/>
            <person name="Sung W."/>
            <person name="Tang Z."/>
            <person name="Tsuchiya D."/>
            <person name="Tu H."/>
            <person name="Vos H."/>
            <person name="Wang M."/>
            <person name="Wolf Y.I."/>
            <person name="Yamagata H."/>
            <person name="Yamada T."/>
            <person name="Ye Y."/>
            <person name="Shaw J.R."/>
            <person name="Andrews J."/>
            <person name="Crease T.J."/>
            <person name="Tang H."/>
            <person name="Lucas S.M."/>
            <person name="Robertson H.M."/>
            <person name="Bork P."/>
            <person name="Koonin E.V."/>
            <person name="Zdobnov E.M."/>
            <person name="Grigoriev I.V."/>
            <person name="Lynch M."/>
            <person name="Boore J.L."/>
        </authorList>
    </citation>
    <scope>NUCLEOTIDE SEQUENCE [LARGE SCALE GENOMIC DNA]</scope>
</reference>
<dbReference type="PhylomeDB" id="E9GIY4"/>
<dbReference type="eggNOG" id="ENOG502T2FP">
    <property type="taxonomic scope" value="Eukaryota"/>
</dbReference>
<keyword evidence="3" id="KW-0539">Nucleus</keyword>